<dbReference type="InterPro" id="IPR024468">
    <property type="entry name" value="Sec16_N"/>
</dbReference>
<dbReference type="Pfam" id="PF12932">
    <property type="entry name" value="Sec16"/>
    <property type="match status" value="1"/>
</dbReference>
<evidence type="ECO:0000256" key="11">
    <source>
        <dbReference type="SAM" id="MobiDB-lite"/>
    </source>
</evidence>
<feature type="compositionally biased region" description="Basic and acidic residues" evidence="11">
    <location>
        <begin position="476"/>
        <end position="488"/>
    </location>
</feature>
<feature type="compositionally biased region" description="Polar residues" evidence="11">
    <location>
        <begin position="724"/>
        <end position="754"/>
    </location>
</feature>
<feature type="compositionally biased region" description="Polar residues" evidence="11">
    <location>
        <begin position="1518"/>
        <end position="1528"/>
    </location>
</feature>
<feature type="domain" description="Sec16 Sec23-binding" evidence="12">
    <location>
        <begin position="1058"/>
        <end position="1361"/>
    </location>
</feature>
<feature type="compositionally biased region" description="Pro residues" evidence="11">
    <location>
        <begin position="1693"/>
        <end position="1703"/>
    </location>
</feature>
<evidence type="ECO:0000256" key="4">
    <source>
        <dbReference type="ARBA" id="ARBA00022824"/>
    </source>
</evidence>
<evidence type="ECO:0000256" key="9">
    <source>
        <dbReference type="ARBA" id="ARBA00024687"/>
    </source>
</evidence>
<dbReference type="GO" id="GO:0015031">
    <property type="term" value="P:protein transport"/>
    <property type="evidence" value="ECO:0007669"/>
    <property type="project" value="UniProtKB-KW"/>
</dbReference>
<evidence type="ECO:0000256" key="2">
    <source>
        <dbReference type="ARBA" id="ARBA00005927"/>
    </source>
</evidence>
<feature type="compositionally biased region" description="Low complexity" evidence="11">
    <location>
        <begin position="1425"/>
        <end position="1436"/>
    </location>
</feature>
<evidence type="ECO:0000256" key="1">
    <source>
        <dbReference type="ARBA" id="ARBA00004397"/>
    </source>
</evidence>
<reference evidence="15 16" key="1">
    <citation type="submission" date="2015-04" db="EMBL/GenBank/DDBJ databases">
        <authorList>
            <person name="Heijne W.H."/>
            <person name="Fedorova N.D."/>
            <person name="Nierman W.C."/>
            <person name="Vollebregt A.W."/>
            <person name="Zhao Z."/>
            <person name="Wu L."/>
            <person name="Kumar M."/>
            <person name="Stam H."/>
            <person name="van den Berg M.A."/>
            <person name="Pel H.J."/>
        </authorList>
    </citation>
    <scope>NUCLEOTIDE SEQUENCE [LARGE SCALE GENOMIC DNA]</scope>
    <source>
        <strain evidence="15 16">CBS 393.64</strain>
    </source>
</reference>
<evidence type="ECO:0000313" key="16">
    <source>
        <dbReference type="Proteomes" id="UP000053958"/>
    </source>
</evidence>
<feature type="compositionally biased region" description="Low complexity" evidence="11">
    <location>
        <begin position="1704"/>
        <end position="1753"/>
    </location>
</feature>
<gene>
    <name evidence="15" type="ORF">T310_0585</name>
</gene>
<dbReference type="STRING" id="1408163.A0A0F4Z4G4"/>
<dbReference type="GO" id="GO:0070971">
    <property type="term" value="C:endoplasmic reticulum exit site"/>
    <property type="evidence" value="ECO:0007669"/>
    <property type="project" value="UniProtKB-ARBA"/>
</dbReference>
<feature type="compositionally biased region" description="Polar residues" evidence="11">
    <location>
        <begin position="768"/>
        <end position="790"/>
    </location>
</feature>
<dbReference type="EMBL" id="LASV01000023">
    <property type="protein sequence ID" value="KKA25407.1"/>
    <property type="molecule type" value="Genomic_DNA"/>
</dbReference>
<dbReference type="PANTHER" id="PTHR13402:SF6">
    <property type="entry name" value="SECRETORY 16, ISOFORM I"/>
    <property type="match status" value="1"/>
</dbReference>
<feature type="region of interest" description="Disordered" evidence="11">
    <location>
        <begin position="1"/>
        <end position="234"/>
    </location>
</feature>
<feature type="region of interest" description="Disordered" evidence="11">
    <location>
        <begin position="953"/>
        <end position="975"/>
    </location>
</feature>
<keyword evidence="15" id="KW-0946">Virion</keyword>
<dbReference type="Proteomes" id="UP000053958">
    <property type="component" value="Unassembled WGS sequence"/>
</dbReference>
<feature type="region of interest" description="Disordered" evidence="11">
    <location>
        <begin position="284"/>
        <end position="864"/>
    </location>
</feature>
<feature type="compositionally biased region" description="Polar residues" evidence="11">
    <location>
        <begin position="1408"/>
        <end position="1424"/>
    </location>
</feature>
<evidence type="ECO:0000256" key="8">
    <source>
        <dbReference type="ARBA" id="ARBA00023136"/>
    </source>
</evidence>
<protein>
    <recommendedName>
        <fullName evidence="10">Protein transport protein sec16</fullName>
    </recommendedName>
</protein>
<feature type="compositionally biased region" description="Polar residues" evidence="11">
    <location>
        <begin position="1540"/>
        <end position="1555"/>
    </location>
</feature>
<feature type="compositionally biased region" description="Basic and acidic residues" evidence="11">
    <location>
        <begin position="955"/>
        <end position="965"/>
    </location>
</feature>
<feature type="compositionally biased region" description="Polar residues" evidence="11">
    <location>
        <begin position="71"/>
        <end position="85"/>
    </location>
</feature>
<evidence type="ECO:0000259" key="13">
    <source>
        <dbReference type="Pfam" id="PF12932"/>
    </source>
</evidence>
<feature type="compositionally biased region" description="Polar residues" evidence="11">
    <location>
        <begin position="826"/>
        <end position="847"/>
    </location>
</feature>
<feature type="compositionally biased region" description="Polar residues" evidence="11">
    <location>
        <begin position="45"/>
        <end position="63"/>
    </location>
</feature>
<feature type="compositionally biased region" description="Polar residues" evidence="11">
    <location>
        <begin position="1"/>
        <end position="38"/>
    </location>
</feature>
<dbReference type="CDD" id="cd09233">
    <property type="entry name" value="ACE1-Sec16-like"/>
    <property type="match status" value="1"/>
</dbReference>
<comment type="caution">
    <text evidence="15">The sequence shown here is derived from an EMBL/GenBank/DDBJ whole genome shotgun (WGS) entry which is preliminary data.</text>
</comment>
<dbReference type="Pfam" id="PF12935">
    <property type="entry name" value="Sec16_N"/>
    <property type="match status" value="1"/>
</dbReference>
<keyword evidence="7 10" id="KW-0072">Autophagy</keyword>
<feature type="compositionally biased region" description="Pro residues" evidence="11">
    <location>
        <begin position="661"/>
        <end position="671"/>
    </location>
</feature>
<evidence type="ECO:0000259" key="14">
    <source>
        <dbReference type="Pfam" id="PF12935"/>
    </source>
</evidence>
<feature type="compositionally biased region" description="Polar residues" evidence="11">
    <location>
        <begin position="1437"/>
        <end position="1459"/>
    </location>
</feature>
<keyword evidence="4 10" id="KW-0256">Endoplasmic reticulum</keyword>
<proteinExistence type="inferred from homology"/>
<feature type="compositionally biased region" description="Low complexity" evidence="11">
    <location>
        <begin position="1501"/>
        <end position="1517"/>
    </location>
</feature>
<dbReference type="Gene3D" id="1.25.40.1030">
    <property type="match status" value="1"/>
</dbReference>
<organism evidence="15 16">
    <name type="scientific">Rasamsonia emersonii (strain ATCC 16479 / CBS 393.64 / IMI 116815)</name>
    <dbReference type="NCBI Taxonomy" id="1408163"/>
    <lineage>
        <taxon>Eukaryota</taxon>
        <taxon>Fungi</taxon>
        <taxon>Dikarya</taxon>
        <taxon>Ascomycota</taxon>
        <taxon>Pezizomycotina</taxon>
        <taxon>Eurotiomycetes</taxon>
        <taxon>Eurotiomycetidae</taxon>
        <taxon>Eurotiales</taxon>
        <taxon>Trichocomaceae</taxon>
        <taxon>Rasamsonia</taxon>
    </lineage>
</organism>
<comment type="subcellular location">
    <subcellularLocation>
        <location evidence="1">Endoplasmic reticulum membrane</location>
        <topology evidence="1">Peripheral membrane protein</topology>
        <orientation evidence="1">Cytoplasmic side</orientation>
    </subcellularLocation>
</comment>
<dbReference type="GeneID" id="25312639"/>
<keyword evidence="5 10" id="KW-0931">ER-Golgi transport</keyword>
<dbReference type="PANTHER" id="PTHR13402">
    <property type="entry name" value="RGPR-RELATED"/>
    <property type="match status" value="1"/>
</dbReference>
<evidence type="ECO:0000256" key="3">
    <source>
        <dbReference type="ARBA" id="ARBA00022448"/>
    </source>
</evidence>
<evidence type="ECO:0000259" key="12">
    <source>
        <dbReference type="Pfam" id="PF12931"/>
    </source>
</evidence>
<feature type="domain" description="Sec16 central conserved" evidence="13">
    <location>
        <begin position="903"/>
        <end position="957"/>
    </location>
</feature>
<dbReference type="GO" id="GO:0012507">
    <property type="term" value="C:ER to Golgi transport vesicle membrane"/>
    <property type="evidence" value="ECO:0007669"/>
    <property type="project" value="TreeGrafter"/>
</dbReference>
<feature type="domain" description="Sec16 N-terminal" evidence="14">
    <location>
        <begin position="220"/>
        <end position="434"/>
    </location>
</feature>
<evidence type="ECO:0000256" key="10">
    <source>
        <dbReference type="RuleBase" id="RU364101"/>
    </source>
</evidence>
<feature type="compositionally biased region" description="Pro residues" evidence="11">
    <location>
        <begin position="510"/>
        <end position="537"/>
    </location>
</feature>
<feature type="compositionally biased region" description="Polar residues" evidence="11">
    <location>
        <begin position="692"/>
        <end position="705"/>
    </location>
</feature>
<feature type="compositionally biased region" description="Basic and acidic residues" evidence="11">
    <location>
        <begin position="90"/>
        <end position="110"/>
    </location>
</feature>
<dbReference type="Pfam" id="PF12931">
    <property type="entry name" value="TPR_Sec16"/>
    <property type="match status" value="1"/>
</dbReference>
<keyword evidence="3 10" id="KW-0813">Transport</keyword>
<evidence type="ECO:0000256" key="5">
    <source>
        <dbReference type="ARBA" id="ARBA00022892"/>
    </source>
</evidence>
<feature type="compositionally biased region" description="Low complexity" evidence="11">
    <location>
        <begin position="1768"/>
        <end position="1784"/>
    </location>
</feature>
<dbReference type="OrthoDB" id="8918678at2759"/>
<dbReference type="RefSeq" id="XP_013332019.1">
    <property type="nucleotide sequence ID" value="XM_013476565.1"/>
</dbReference>
<feature type="compositionally biased region" description="Polar residues" evidence="11">
    <location>
        <begin position="1386"/>
        <end position="1399"/>
    </location>
</feature>
<evidence type="ECO:0000256" key="7">
    <source>
        <dbReference type="ARBA" id="ARBA00023006"/>
    </source>
</evidence>
<feature type="compositionally biased region" description="Polar residues" evidence="11">
    <location>
        <begin position="608"/>
        <end position="620"/>
    </location>
</feature>
<keyword evidence="6 10" id="KW-0653">Protein transport</keyword>
<evidence type="ECO:0000313" key="15">
    <source>
        <dbReference type="EMBL" id="KKA25407.1"/>
    </source>
</evidence>
<feature type="region of interest" description="Disordered" evidence="11">
    <location>
        <begin position="1362"/>
        <end position="1828"/>
    </location>
</feature>
<feature type="compositionally biased region" description="Pro residues" evidence="11">
    <location>
        <begin position="1754"/>
        <end position="1763"/>
    </location>
</feature>
<dbReference type="InterPro" id="IPR024340">
    <property type="entry name" value="Sec16_CCD"/>
</dbReference>
<dbReference type="GO" id="GO:0005789">
    <property type="term" value="C:endoplasmic reticulum membrane"/>
    <property type="evidence" value="ECO:0007669"/>
    <property type="project" value="UniProtKB-SubCell"/>
</dbReference>
<keyword evidence="16" id="KW-1185">Reference proteome</keyword>
<comment type="function">
    <text evidence="9 10">Involved in the initiation of assembly of the COPII coat required for the formation of transport vesicles from the endoplasmic reticulum (ER) and the selection of cargo molecules. Also involved in autophagy.</text>
</comment>
<evidence type="ECO:0000256" key="6">
    <source>
        <dbReference type="ARBA" id="ARBA00022927"/>
    </source>
</evidence>
<dbReference type="GO" id="GO:0070973">
    <property type="term" value="P:protein localization to endoplasmic reticulum exit site"/>
    <property type="evidence" value="ECO:0007669"/>
    <property type="project" value="TreeGrafter"/>
</dbReference>
<feature type="compositionally biased region" description="Basic and acidic residues" evidence="11">
    <location>
        <begin position="1607"/>
        <end position="1629"/>
    </location>
</feature>
<keyword evidence="15" id="KW-0167">Capsid protein</keyword>
<feature type="compositionally biased region" description="Polar residues" evidence="11">
    <location>
        <begin position="112"/>
        <end position="125"/>
    </location>
</feature>
<feature type="compositionally biased region" description="Pro residues" evidence="11">
    <location>
        <begin position="550"/>
        <end position="570"/>
    </location>
</feature>
<feature type="compositionally biased region" description="Polar residues" evidence="11">
    <location>
        <begin position="164"/>
        <end position="179"/>
    </location>
</feature>
<comment type="similarity">
    <text evidence="2 10">Belongs to the SEC16 family.</text>
</comment>
<name>A0A0F4Z4G4_RASE3</name>
<dbReference type="GO" id="GO:0006914">
    <property type="term" value="P:autophagy"/>
    <property type="evidence" value="ECO:0007669"/>
    <property type="project" value="UniProtKB-KW"/>
</dbReference>
<feature type="compositionally biased region" description="Polar residues" evidence="11">
    <location>
        <begin position="312"/>
        <end position="331"/>
    </location>
</feature>
<feature type="compositionally biased region" description="Polar residues" evidence="11">
    <location>
        <begin position="143"/>
        <end position="154"/>
    </location>
</feature>
<feature type="compositionally biased region" description="Acidic residues" evidence="11">
    <location>
        <begin position="373"/>
        <end position="385"/>
    </location>
</feature>
<keyword evidence="8 10" id="KW-0472">Membrane</keyword>
<feature type="compositionally biased region" description="Polar residues" evidence="11">
    <location>
        <begin position="411"/>
        <end position="442"/>
    </location>
</feature>
<dbReference type="GO" id="GO:0016192">
    <property type="term" value="P:vesicle-mediated transport"/>
    <property type="evidence" value="ECO:0007669"/>
    <property type="project" value="UniProtKB-KW"/>
</dbReference>
<dbReference type="InterPro" id="IPR024298">
    <property type="entry name" value="Sec16_Sec23-bd"/>
</dbReference>
<dbReference type="FunFam" id="1.25.40.1030:FF:000008">
    <property type="entry name" value="Protein transport protein sec16"/>
    <property type="match status" value="1"/>
</dbReference>
<accession>A0A0F4Z4G4</accession>
<sequence length="1828" mass="194656">MSIPNDNATGASLQHDSQNSALTPEENLSTPIVDSTQFPKDAQQHCAQESALSGGPQNSSEQLQPLPDETLGSQTEIASQENGTAFASDRQTHESEEEDKHADADSKELEGTQESPHVQSLSQGQDVAHADPSSQESPRDSDPQPSLEASSSQDPFKREDIIGRTNSFPPVQNTETTPEQGAEVPQRDDIGDGAPEASKHEDAAPHGVTNGEVDQSNGVFWEDSMHEDGEDDFFGQLKTQTKPIYVPPEADSRFEEGVPLVEDVSGTQEEPTVQAESSIKKVFDGDADEGDDFFSSAAQKASADTQHPAITRKSTSQVLGSLNYDTLNSPINEPPVESLQSSHDAGAEAPGDASNTAKTSEDEDLAARWQAELEGDDDLLLDEEPGNQAPVTQEAETGNAPELLNGVSHPESGSQFGAQQTPTPASVQSNPYAPHQPSSSELVQGLPVAPYSQAPGVAASPYSMMPAQEQQGATTEKAESFVNKKDGYKSPYDLPDSFARPRRPAARKAVPPPGTTMPTPPPPPRSSSNPAVPPPPVSNASPQASGIPPAKEPVPPPKNFYEELPPPPKQRPASRGRYTPQSTTAPSVGPPPASSLGSQSSAPPPPTVTSGVDNFYQCQLQPPERVGPYTNLSVPNAPAGPGSGPRYSPKPPAVSAGTKPPSSPRYSPAPAPQSSTSPVRNRYASQPAVAHTANSLPFQPRTSSPLAHHEKHAYGPQESHERPSTSSDTLSPPRTYQPPQTQEQLPQSGQTSGYAASETGKESEKTSDVFTHQPSVQPTNPYAPVSNATEPSRRRSTESPYVPGSGVTGPQIPTPAGEIQFAPPRRSQTQSPGRQMNGPSLSISSAEPFQRPASVHNSSSPAKAVNPYASPYAAVSNREVSQQAFIPPTDGQELDPLERWKGAPVFKFGFGGVITSCFPQHIPRYSAGQMTPMIKPAPGEVKIQQLKDIVPSSDKIQDCGPRERGGSGTLQSDPDPYKRHDEKILLWKMIRVLVENDGVLEGTADIQKSLRNIISPGLQSSETDATYGGGQTTSGLYQPTNGSVRSDAIDAGLLGLLRNDLLVGDREKAVWRAADNRLWGHAMIMSSLDKSLWKQVVQEFVRREVRSAGENIESLAALYEIFSGNLEESIDELVPPSARVGLQMVSRTDGHGPTKNALDGLDRWRETLGLILNNRSPDDHRALFALGQLLSSYGRTEAAHICYVFARAFSPAPIFGGVDDPQASIVLLGVDHRRFPFTFWHDDDAILLTEVYEFATSVLAGNSAAVLPHLQSFKLQHAYQLAEKGYKSDAQQYCDAIAGILKATTRPSPYYHQRLFSEVEELSTRLREAPGDGTSSWISKPSMEKVSGSMWAKFSSFVAGDDNDEASTASGKAGDADVGPFAKVTGTPTISRSPSTSDLYGSCPMAQPVSSSSSRYTPGNQFALSSSPEQYRSRSSMDSQKSPPMSVNYTQRRGSQDPSTPVDGSPYVSASFNTHGTPPYAYHSTPQSSYTPLAPVEEDLPSQSQQPQPAPSQDSALTSGLRSGSDSFGQPLDHSENADTETSQNTGYEPPTASSGYEPPSYQPDAGTASDEEEESQEEEKKPKKKSFMDDDDDDDDLAARAAALQKAEKERRDREVDEAVRRAAEADAQRPAQPAKRSWFGSWFGGRKDDSSSNKPIKANLGEENSFYYDPNLKKWVNKKDPNSANAAARATPPPPKGPAPPSRSASGSSSAPPAGGPTMASQSPPSSSSRPSTGTGAPPSRSESPALSSPGAPLPGAPNGPPRSVSTASAPGATPPSSSSGQAPPPRPSLSNASSIDDLLGAPQARKGNTTRGKKKGRGYVDVMAR</sequence>
<dbReference type="GO" id="GO:0007030">
    <property type="term" value="P:Golgi organization"/>
    <property type="evidence" value="ECO:0007669"/>
    <property type="project" value="TreeGrafter"/>
</dbReference>